<proteinExistence type="predicted"/>
<dbReference type="RefSeq" id="WP_265350954.1">
    <property type="nucleotide sequence ID" value="NZ_JAMQPL010000001.1"/>
</dbReference>
<name>A0AAW5VLS0_9LEPT</name>
<dbReference type="EMBL" id="JAMQPM010000001">
    <property type="protein sequence ID" value="MCW7525653.1"/>
    <property type="molecule type" value="Genomic_DNA"/>
</dbReference>
<dbReference type="AlphaFoldDB" id="A0AAW5VLS0"/>
<gene>
    <name evidence="1" type="ORF">ND861_04785</name>
    <name evidence="2" type="ORF">ND862_04780</name>
</gene>
<reference evidence="2 4" key="1">
    <citation type="submission" date="2022-06" db="EMBL/GenBank/DDBJ databases">
        <title>Leptospira isolates from biofilms formed at urban environments.</title>
        <authorList>
            <person name="Ribeiro P.S."/>
            <person name="Sousa T."/>
            <person name="Carvalho N."/>
            <person name="Aburjaile F."/>
            <person name="Neves F."/>
            <person name="Oliveira D."/>
            <person name="Blanco L."/>
            <person name="Lima J."/>
            <person name="Costa F."/>
            <person name="Brenig B."/>
            <person name="Soares S."/>
            <person name="Ramos R."/>
            <person name="Goes-Neto A."/>
            <person name="Matiuzzi M."/>
            <person name="Azevedo V."/>
            <person name="Ristow P."/>
        </authorList>
    </citation>
    <scope>NUCLEOTIDE SEQUENCE</scope>
    <source>
        <strain evidence="1 4">VSF19</strain>
        <strain evidence="2">VSF20</strain>
    </source>
</reference>
<evidence type="ECO:0000313" key="3">
    <source>
        <dbReference type="Proteomes" id="UP001208540"/>
    </source>
</evidence>
<evidence type="ECO:0000313" key="1">
    <source>
        <dbReference type="EMBL" id="MCW7525653.1"/>
    </source>
</evidence>
<keyword evidence="4" id="KW-1185">Reference proteome</keyword>
<dbReference type="Proteomes" id="UP001208912">
    <property type="component" value="Unassembled WGS sequence"/>
</dbReference>
<protein>
    <submittedName>
        <fullName evidence="2">Uncharacterized protein</fullName>
    </submittedName>
</protein>
<evidence type="ECO:0000313" key="2">
    <source>
        <dbReference type="EMBL" id="MCW7529519.1"/>
    </source>
</evidence>
<organism evidence="2 3">
    <name type="scientific">Leptospira soteropolitanensis</name>
    <dbReference type="NCBI Taxonomy" id="2950025"/>
    <lineage>
        <taxon>Bacteria</taxon>
        <taxon>Pseudomonadati</taxon>
        <taxon>Spirochaetota</taxon>
        <taxon>Spirochaetia</taxon>
        <taxon>Leptospirales</taxon>
        <taxon>Leptospiraceae</taxon>
        <taxon>Leptospira</taxon>
    </lineage>
</organism>
<dbReference type="Proteomes" id="UP001208540">
    <property type="component" value="Unassembled WGS sequence"/>
</dbReference>
<sequence length="189" mass="20309">MTIVGKRTSTADYPCLPGAISARDTANSCFYTISTVRVSIDAIASFGFKVFSNPTNNPVFNNLNALFVQIDPYNNFYYSLDVREGNTVNPYGLDPEAIRSVVDPLVKSLVVPLVNNILKEIPLPAKLDFPALVDKNAGTSGGTACKLNVQTTAMNLTTTPTPSTEQYILNKVQPLGSFATNPGSLVECP</sequence>
<dbReference type="EMBL" id="JAMQPL010000001">
    <property type="protein sequence ID" value="MCW7529519.1"/>
    <property type="molecule type" value="Genomic_DNA"/>
</dbReference>
<comment type="caution">
    <text evidence="2">The sequence shown here is derived from an EMBL/GenBank/DDBJ whole genome shotgun (WGS) entry which is preliminary data.</text>
</comment>
<evidence type="ECO:0000313" key="4">
    <source>
        <dbReference type="Proteomes" id="UP001208912"/>
    </source>
</evidence>
<accession>A0AAW5VLS0</accession>